<accession>A0A1B1E0T7</accession>
<feature type="compositionally biased region" description="Polar residues" evidence="3">
    <location>
        <begin position="57"/>
        <end position="74"/>
    </location>
</feature>
<dbReference type="InterPro" id="IPR000073">
    <property type="entry name" value="AB_hydrolase_1"/>
</dbReference>
<name>A0A1B1E0T7_9APIC</name>
<feature type="compositionally biased region" description="Polar residues" evidence="3">
    <location>
        <begin position="268"/>
        <end position="277"/>
    </location>
</feature>
<feature type="region of interest" description="Disordered" evidence="3">
    <location>
        <begin position="32"/>
        <end position="91"/>
    </location>
</feature>
<keyword evidence="7" id="KW-1185">Reference proteome</keyword>
<dbReference type="KEGG" id="pcot:PCOAH_00026000"/>
<keyword evidence="1" id="KW-0442">Lipid degradation</keyword>
<protein>
    <submittedName>
        <fullName evidence="6">Uncharacterized protein</fullName>
    </submittedName>
</protein>
<dbReference type="PANTHER" id="PTHR11005">
    <property type="entry name" value="LYSOSOMAL ACID LIPASE-RELATED"/>
    <property type="match status" value="1"/>
</dbReference>
<proteinExistence type="predicted"/>
<evidence type="ECO:0000313" key="7">
    <source>
        <dbReference type="Proteomes" id="UP000092716"/>
    </source>
</evidence>
<evidence type="ECO:0000313" key="6">
    <source>
        <dbReference type="EMBL" id="ANQ08469.1"/>
    </source>
</evidence>
<keyword evidence="2" id="KW-0443">Lipid metabolism</keyword>
<dbReference type="Pfam" id="PF00561">
    <property type="entry name" value="Abhydrolase_1"/>
    <property type="match status" value="1"/>
</dbReference>
<feature type="compositionally biased region" description="Basic and acidic residues" evidence="3">
    <location>
        <begin position="246"/>
        <end position="261"/>
    </location>
</feature>
<dbReference type="VEuPathDB" id="PlasmoDB:PCOAH_00026000"/>
<dbReference type="InterPro" id="IPR006693">
    <property type="entry name" value="AB_hydrolase_lipase"/>
</dbReference>
<feature type="compositionally biased region" description="Basic and acidic residues" evidence="3">
    <location>
        <begin position="293"/>
        <end position="319"/>
    </location>
</feature>
<evidence type="ECO:0000259" key="4">
    <source>
        <dbReference type="Pfam" id="PF00561"/>
    </source>
</evidence>
<dbReference type="Pfam" id="PF04083">
    <property type="entry name" value="Abhydro_lipase"/>
    <property type="match status" value="1"/>
</dbReference>
<feature type="compositionally biased region" description="Polar residues" evidence="3">
    <location>
        <begin position="229"/>
        <end position="245"/>
    </location>
</feature>
<dbReference type="EMBL" id="CP016247">
    <property type="protein sequence ID" value="ANQ08469.1"/>
    <property type="molecule type" value="Genomic_DNA"/>
</dbReference>
<dbReference type="OrthoDB" id="8040642at2759"/>
<feature type="domain" description="AB hydrolase-1" evidence="4">
    <location>
        <begin position="386"/>
        <end position="602"/>
    </location>
</feature>
<dbReference type="Proteomes" id="UP000092716">
    <property type="component" value="Chromosome 9"/>
</dbReference>
<feature type="region of interest" description="Disordered" evidence="3">
    <location>
        <begin position="229"/>
        <end position="319"/>
    </location>
</feature>
<evidence type="ECO:0000256" key="2">
    <source>
        <dbReference type="ARBA" id="ARBA00023098"/>
    </source>
</evidence>
<feature type="compositionally biased region" description="Acidic residues" evidence="3">
    <location>
        <begin position="43"/>
        <end position="52"/>
    </location>
</feature>
<feature type="domain" description="Partial AB-hydrolase lipase" evidence="5">
    <location>
        <begin position="115"/>
        <end position="168"/>
    </location>
</feature>
<reference evidence="7" key="1">
    <citation type="submission" date="2016-06" db="EMBL/GenBank/DDBJ databases">
        <title>First high quality genome sequence of Plasmodium coatneyi using continuous long reads from single molecule, real-time sequencing.</title>
        <authorList>
            <person name="Chien J.-T."/>
            <person name="Pakala S.B."/>
            <person name="Geraldo J.A."/>
            <person name="Lapp S.A."/>
            <person name="Barnwell J.W."/>
            <person name="Kissinger J.C."/>
            <person name="Galinski M.R."/>
            <person name="Humphrey J.C."/>
        </authorList>
    </citation>
    <scope>NUCLEOTIDE SEQUENCE [LARGE SCALE GENOMIC DNA]</scope>
    <source>
        <strain evidence="7">Hackeri</strain>
    </source>
</reference>
<dbReference type="SUPFAM" id="SSF53474">
    <property type="entry name" value="alpha/beta-Hydrolases"/>
    <property type="match status" value="2"/>
</dbReference>
<dbReference type="InterPro" id="IPR029058">
    <property type="entry name" value="AB_hydrolase_fold"/>
</dbReference>
<organism evidence="6 7">
    <name type="scientific">Plasmodium coatneyi</name>
    <dbReference type="NCBI Taxonomy" id="208452"/>
    <lineage>
        <taxon>Eukaryota</taxon>
        <taxon>Sar</taxon>
        <taxon>Alveolata</taxon>
        <taxon>Apicomplexa</taxon>
        <taxon>Aconoidasida</taxon>
        <taxon>Haemosporida</taxon>
        <taxon>Plasmodiidae</taxon>
        <taxon>Plasmodium</taxon>
    </lineage>
</organism>
<gene>
    <name evidence="6" type="ORF">PCOAH_00026000</name>
</gene>
<evidence type="ECO:0000256" key="3">
    <source>
        <dbReference type="SAM" id="MobiDB-lite"/>
    </source>
</evidence>
<sequence>MSGYALSNVPVGLGSIWPLWKEIGVNHVPRSLASRNANGDNNNEVEESDAGGDDSSRSPPKSDTCSSSNQSNNKNDAKEEEPTQKCTPFKFGKRKKKNNNLDCMEEVLFKLTNGKFKAEKHYVYTADGYRLNLYRIVSTSNKDNFSKKKEVFCLNHGLFESSISYTCKGYESLAFQIFANDYDVWISNNRGNAFTKFVGKNYALKKLRERYSLQDLKDIGLDVSEEMDQNLSADESTTVSSSDGEQQQHQKKNDDRGDRSDPQGPFGETSNCDSNMGCSVPHAPKQLENGDAEGEKASEKAAEKATEKATEKAAEKVAEKATEKAAEKVAEKATEKAAEKVAEKATEGGDDEEVEELVNLNKPSGSQCDSDDDEVNQLKERDLEDWTFEDMGTKDIPAIVKYIREKTQREKIVYVGFSQGSVQLLIGCCLNDYVNRSIKRTYLLSLPIILKMKNEMLKSVRMLLAISWWNKAIISSKEFIQKMLPEKICNILIIGSADLWTRNFLKFYTDYVDNNYKRIYYRHTPCGSTSHANLRKWFSSFHHGPVSDAIDKYAYKCSFPITLVYGIKDSLVDAERSIEYMKKKFTKNDLKIVTNPEWSHIDPVLADNENVVLSCILEDMKKEEEEKKENAK</sequence>
<evidence type="ECO:0000259" key="5">
    <source>
        <dbReference type="Pfam" id="PF04083"/>
    </source>
</evidence>
<dbReference type="GO" id="GO:0016042">
    <property type="term" value="P:lipid catabolic process"/>
    <property type="evidence" value="ECO:0007669"/>
    <property type="project" value="UniProtKB-KW"/>
</dbReference>
<dbReference type="GeneID" id="30909328"/>
<dbReference type="RefSeq" id="XP_019915164.1">
    <property type="nucleotide sequence ID" value="XM_020059405.1"/>
</dbReference>
<evidence type="ECO:0000256" key="1">
    <source>
        <dbReference type="ARBA" id="ARBA00022963"/>
    </source>
</evidence>
<feature type="compositionally biased region" description="Polar residues" evidence="3">
    <location>
        <begin position="33"/>
        <end position="42"/>
    </location>
</feature>
<dbReference type="Gene3D" id="3.40.50.1820">
    <property type="entry name" value="alpha/beta hydrolase"/>
    <property type="match status" value="2"/>
</dbReference>
<dbReference type="AlphaFoldDB" id="A0A1B1E0T7"/>